<dbReference type="FunFam" id="2.170.260.10:FF:000003">
    <property type="entry name" value="Piwi-like RNA-mediated gene silencing 2"/>
    <property type="match status" value="1"/>
</dbReference>
<dbReference type="AlphaFoldDB" id="A0A814USU3"/>
<dbReference type="InterPro" id="IPR012337">
    <property type="entry name" value="RNaseH-like_sf"/>
</dbReference>
<dbReference type="CDD" id="cd04658">
    <property type="entry name" value="Piwi_piwi-like_Euk"/>
    <property type="match status" value="1"/>
</dbReference>
<keyword evidence="2" id="KW-0217">Developmental protein</keyword>
<dbReference type="Gene3D" id="3.30.420.10">
    <property type="entry name" value="Ribonuclease H-like superfamily/Ribonuclease H"/>
    <property type="match status" value="1"/>
</dbReference>
<name>A0A814USU3_9BILA</name>
<dbReference type="EMBL" id="CAJOBC010007776">
    <property type="protein sequence ID" value="CAF3942616.1"/>
    <property type="molecule type" value="Genomic_DNA"/>
</dbReference>
<evidence type="ECO:0000256" key="1">
    <source>
        <dbReference type="ARBA" id="ARBA00004496"/>
    </source>
</evidence>
<feature type="region of interest" description="Disordered" evidence="8">
    <location>
        <begin position="80"/>
        <end position="105"/>
    </location>
</feature>
<dbReference type="Gene3D" id="2.170.260.10">
    <property type="entry name" value="paz domain"/>
    <property type="match status" value="1"/>
</dbReference>
<evidence type="ECO:0000256" key="4">
    <source>
        <dbReference type="ARBA" id="ARBA00022782"/>
    </source>
</evidence>
<evidence type="ECO:0008006" key="14">
    <source>
        <dbReference type="Google" id="ProtNLM"/>
    </source>
</evidence>
<dbReference type="InterPro" id="IPR003100">
    <property type="entry name" value="PAZ_dom"/>
</dbReference>
<feature type="domain" description="PAZ" evidence="9">
    <location>
        <begin position="357"/>
        <end position="470"/>
    </location>
</feature>
<dbReference type="Proteomes" id="UP000663829">
    <property type="component" value="Unassembled WGS sequence"/>
</dbReference>
<keyword evidence="6" id="KW-0943">RNA-mediated gene silencing</keyword>
<evidence type="ECO:0000259" key="10">
    <source>
        <dbReference type="PROSITE" id="PS50822"/>
    </source>
</evidence>
<feature type="compositionally biased region" description="Low complexity" evidence="8">
    <location>
        <begin position="29"/>
        <end position="48"/>
    </location>
</feature>
<comment type="similarity">
    <text evidence="7">Belongs to the argonaute family. Piwi subfamily.</text>
</comment>
<feature type="region of interest" description="Disordered" evidence="8">
    <location>
        <begin position="1"/>
        <end position="64"/>
    </location>
</feature>
<evidence type="ECO:0000256" key="6">
    <source>
        <dbReference type="ARBA" id="ARBA00023158"/>
    </source>
</evidence>
<keyword evidence="4" id="KW-0221">Differentiation</keyword>
<evidence type="ECO:0000256" key="5">
    <source>
        <dbReference type="ARBA" id="ARBA00022884"/>
    </source>
</evidence>
<evidence type="ECO:0000259" key="9">
    <source>
        <dbReference type="PROSITE" id="PS50821"/>
    </source>
</evidence>
<keyword evidence="3" id="KW-0963">Cytoplasm</keyword>
<sequence>MSTAGADKAGRARGRGRARVAPGEEETSGEPSGAAAADAAAQASSSQQLITGAGGTASSPQRSLSGVSKMFMGRLVSQIASIPPSPSSQWSGTASGGPVTPSSTTAGRLGTGAMATAFHERPQQPQRRPPQMMQIPRGRGIETMVPEFASMALHETASQGPPAGRTRSVNPTTLVLKQPGLEKRGSSGELISLVTNYVRILAAPQWTLFQYHIEFQPNDIDSKKMKRELINQHRGILRDVAFDGQQLYSFEDLGQEYELQSHHPSSGADIRIIMRKTAANPPESPNFFHLSNLICRKLLEIAGLKLIGRNYYQFDERIDMPTYKLTLFPGFLTNVNVYEGQLMINVDVSHKVLSNVTIYERLQNIFNQVQDFKRAQDTAARELVGQIVMTIYNNRTYRVDEIAWDKDPKFLFKKRDGTEIPLTRYYSERYQLRIEDEGQPLLVSRPSRRDRRAGITGPILLIPELCRETGISDALRQDYSFMKEFALHTHIDPTTRFNRLSAFIHGLNRNNEVQNELAKWQISVDEDLVELEGRVLDSEQIIYGDKAIRYKPSEADWSREGRSLKHIAAKDLTHWIVFFTGKDAQLAEQMVDAMGQVCTPFGMQMQYPEMVQLQNDRPETYLEAIMAKVRRNTQMAVCVLTNNRKDRYDALKKYFCLDNPIPSQMVLTKTLTKRNQLMSVATKIGIQMNAKLGGEIWAVQIPSRTLMLIGMDAYHKRGQPSVAGFVASINPSCTRFYSRVIYQRTNQELVDGLAVCLRDALQEYLRCNGTLPEKIVMYRDGVSDGQLQAVYEHELPQILETFPKIQSGYDPKFAMVIVKKRGSTRFFAKNTTALYNPPPGSVIDNTVTNSDWYDFYLISQCARQGTVAPTHFNVIWDRTQLKVDHMQRLTFKLCHMYYNWPGTIRVPAMCQYAHKLAYLIGQSLNQDFDHTLADKLFYL</sequence>
<protein>
    <recommendedName>
        <fullName evidence="14">Piwi</fullName>
    </recommendedName>
</protein>
<evidence type="ECO:0000256" key="7">
    <source>
        <dbReference type="ARBA" id="ARBA00038291"/>
    </source>
</evidence>
<organism evidence="11 13">
    <name type="scientific">Didymodactylos carnosus</name>
    <dbReference type="NCBI Taxonomy" id="1234261"/>
    <lineage>
        <taxon>Eukaryota</taxon>
        <taxon>Metazoa</taxon>
        <taxon>Spiralia</taxon>
        <taxon>Gnathifera</taxon>
        <taxon>Rotifera</taxon>
        <taxon>Eurotatoria</taxon>
        <taxon>Bdelloidea</taxon>
        <taxon>Philodinida</taxon>
        <taxon>Philodinidae</taxon>
        <taxon>Didymodactylos</taxon>
    </lineage>
</organism>
<dbReference type="SMART" id="SM00950">
    <property type="entry name" value="Piwi"/>
    <property type="match status" value="1"/>
</dbReference>
<dbReference type="GO" id="GO:0031047">
    <property type="term" value="P:regulatory ncRNA-mediated gene silencing"/>
    <property type="evidence" value="ECO:0007669"/>
    <property type="project" value="UniProtKB-KW"/>
</dbReference>
<dbReference type="EMBL" id="CAJNOQ010007775">
    <property type="protein sequence ID" value="CAF1178422.1"/>
    <property type="molecule type" value="Genomic_DNA"/>
</dbReference>
<dbReference type="GO" id="GO:0030154">
    <property type="term" value="P:cell differentiation"/>
    <property type="evidence" value="ECO:0007669"/>
    <property type="project" value="UniProtKB-KW"/>
</dbReference>
<evidence type="ECO:0000256" key="8">
    <source>
        <dbReference type="SAM" id="MobiDB-lite"/>
    </source>
</evidence>
<dbReference type="Proteomes" id="UP000681722">
    <property type="component" value="Unassembled WGS sequence"/>
</dbReference>
<dbReference type="CDD" id="cd02845">
    <property type="entry name" value="PAZ_piwi_like"/>
    <property type="match status" value="1"/>
</dbReference>
<dbReference type="PROSITE" id="PS50821">
    <property type="entry name" value="PAZ"/>
    <property type="match status" value="1"/>
</dbReference>
<dbReference type="SUPFAM" id="SSF53098">
    <property type="entry name" value="Ribonuclease H-like"/>
    <property type="match status" value="1"/>
</dbReference>
<evidence type="ECO:0000313" key="13">
    <source>
        <dbReference type="Proteomes" id="UP000663829"/>
    </source>
</evidence>
<dbReference type="Gene3D" id="3.40.50.2300">
    <property type="match status" value="1"/>
</dbReference>
<dbReference type="SMART" id="SM00949">
    <property type="entry name" value="PAZ"/>
    <property type="match status" value="1"/>
</dbReference>
<reference evidence="11" key="1">
    <citation type="submission" date="2021-02" db="EMBL/GenBank/DDBJ databases">
        <authorList>
            <person name="Nowell W R."/>
        </authorList>
    </citation>
    <scope>NUCLEOTIDE SEQUENCE</scope>
</reference>
<dbReference type="GO" id="GO:0003723">
    <property type="term" value="F:RNA binding"/>
    <property type="evidence" value="ECO:0007669"/>
    <property type="project" value="UniProtKB-KW"/>
</dbReference>
<dbReference type="Pfam" id="PF02170">
    <property type="entry name" value="PAZ"/>
    <property type="match status" value="1"/>
</dbReference>
<dbReference type="GO" id="GO:0005737">
    <property type="term" value="C:cytoplasm"/>
    <property type="evidence" value="ECO:0007669"/>
    <property type="project" value="UniProtKB-SubCell"/>
</dbReference>
<evidence type="ECO:0000256" key="2">
    <source>
        <dbReference type="ARBA" id="ARBA00022473"/>
    </source>
</evidence>
<dbReference type="InterPro" id="IPR036085">
    <property type="entry name" value="PAZ_dom_sf"/>
</dbReference>
<dbReference type="Pfam" id="PF02171">
    <property type="entry name" value="Piwi"/>
    <property type="match status" value="1"/>
</dbReference>
<comment type="subcellular location">
    <subcellularLocation>
        <location evidence="1">Cytoplasm</location>
    </subcellularLocation>
</comment>
<dbReference type="SUPFAM" id="SSF101690">
    <property type="entry name" value="PAZ domain"/>
    <property type="match status" value="1"/>
</dbReference>
<keyword evidence="5" id="KW-0694">RNA-binding</keyword>
<dbReference type="InterPro" id="IPR003165">
    <property type="entry name" value="Piwi"/>
</dbReference>
<feature type="domain" description="Piwi" evidence="10">
    <location>
        <begin position="635"/>
        <end position="925"/>
    </location>
</feature>
<comment type="caution">
    <text evidence="11">The sequence shown here is derived from an EMBL/GenBank/DDBJ whole genome shotgun (WGS) entry which is preliminary data.</text>
</comment>
<dbReference type="FunFam" id="3.30.420.10:FF:000014">
    <property type="entry name" value="Piwi-like RNA-mediated gene silencing 1"/>
    <property type="match status" value="1"/>
</dbReference>
<proteinExistence type="inferred from homology"/>
<dbReference type="Pfam" id="PF23278">
    <property type="entry name" value="Piwi_N"/>
    <property type="match status" value="1"/>
</dbReference>
<keyword evidence="13" id="KW-1185">Reference proteome</keyword>
<dbReference type="PROSITE" id="PS50822">
    <property type="entry name" value="PIWI"/>
    <property type="match status" value="1"/>
</dbReference>
<dbReference type="PANTHER" id="PTHR22891">
    <property type="entry name" value="EUKARYOTIC TRANSLATION INITIATION FACTOR 2C"/>
    <property type="match status" value="1"/>
</dbReference>
<dbReference type="InterPro" id="IPR036397">
    <property type="entry name" value="RNaseH_sf"/>
</dbReference>
<gene>
    <name evidence="11" type="ORF">GPM918_LOCUS22566</name>
    <name evidence="12" type="ORF">SRO942_LOCUS22565</name>
</gene>
<dbReference type="OrthoDB" id="445936at2759"/>
<accession>A0A814USU3</accession>
<evidence type="ECO:0000256" key="3">
    <source>
        <dbReference type="ARBA" id="ARBA00022490"/>
    </source>
</evidence>
<evidence type="ECO:0000313" key="11">
    <source>
        <dbReference type="EMBL" id="CAF1178422.1"/>
    </source>
</evidence>
<evidence type="ECO:0000313" key="12">
    <source>
        <dbReference type="EMBL" id="CAF3942616.1"/>
    </source>
</evidence>
<feature type="compositionally biased region" description="Low complexity" evidence="8">
    <location>
        <begin position="80"/>
        <end position="91"/>
    </location>
</feature>